<proteinExistence type="predicted"/>
<evidence type="ECO:0000313" key="2">
    <source>
        <dbReference type="Proteomes" id="UP001319200"/>
    </source>
</evidence>
<gene>
    <name evidence="1" type="ORF">KK083_20500</name>
</gene>
<name>A0AAP2DPQ1_9BACT</name>
<protein>
    <submittedName>
        <fullName evidence="1">Uncharacterized protein</fullName>
    </submittedName>
</protein>
<dbReference type="InterPro" id="IPR042557">
    <property type="entry name" value="SCO4226"/>
</dbReference>
<dbReference type="Proteomes" id="UP001319200">
    <property type="component" value="Unassembled WGS sequence"/>
</dbReference>
<accession>A0AAP2DPQ1</accession>
<dbReference type="AlphaFoldDB" id="A0AAP2DPQ1"/>
<reference evidence="1 2" key="1">
    <citation type="submission" date="2021-05" db="EMBL/GenBank/DDBJ databases">
        <title>A Polyphasic approach of four new species of the genus Ohtaekwangia: Ohtaekwangia histidinii sp. nov., Ohtaekwangia cretensis sp. nov., Ohtaekwangia indiensis sp. nov., Ohtaekwangia reichenbachii sp. nov. from diverse environment.</title>
        <authorList>
            <person name="Octaviana S."/>
        </authorList>
    </citation>
    <scope>NUCLEOTIDE SEQUENCE [LARGE SCALE GENOMIC DNA]</scope>
    <source>
        <strain evidence="1 2">PWU4</strain>
    </source>
</reference>
<keyword evidence="2" id="KW-1185">Reference proteome</keyword>
<organism evidence="1 2">
    <name type="scientific">Chryseosolibacter histidini</name>
    <dbReference type="NCBI Taxonomy" id="2782349"/>
    <lineage>
        <taxon>Bacteria</taxon>
        <taxon>Pseudomonadati</taxon>
        <taxon>Bacteroidota</taxon>
        <taxon>Cytophagia</taxon>
        <taxon>Cytophagales</taxon>
        <taxon>Chryseotaleaceae</taxon>
        <taxon>Chryseosolibacter</taxon>
    </lineage>
</organism>
<comment type="caution">
    <text evidence="1">The sequence shown here is derived from an EMBL/GenBank/DDBJ whole genome shotgun (WGS) entry which is preliminary data.</text>
</comment>
<dbReference type="Gene3D" id="3.30.70.3090">
    <property type="entry name" value="ORF SCO4226, nickel-binding ferredoxin-like monomer"/>
    <property type="match status" value="1"/>
</dbReference>
<sequence length="75" mass="8753">MPFIDFHKLEGITVEDLKNAHIADLTAQDKYGLIEQLLIEFLNVRFHFERSTIFDQDATYLVLRTSYLFSVSSLN</sequence>
<dbReference type="EMBL" id="JAHESF010000023">
    <property type="protein sequence ID" value="MBT1699289.1"/>
    <property type="molecule type" value="Genomic_DNA"/>
</dbReference>
<dbReference type="RefSeq" id="WP_254167110.1">
    <property type="nucleotide sequence ID" value="NZ_JAHESF010000023.1"/>
</dbReference>
<evidence type="ECO:0000313" key="1">
    <source>
        <dbReference type="EMBL" id="MBT1699289.1"/>
    </source>
</evidence>